<proteinExistence type="predicted"/>
<comment type="caution">
    <text evidence="2">The sequence shown here is derived from an EMBL/GenBank/DDBJ whole genome shotgun (WGS) entry which is preliminary data.</text>
</comment>
<dbReference type="AlphaFoldDB" id="A0A4Y2JL60"/>
<organism evidence="2 3">
    <name type="scientific">Araneus ventricosus</name>
    <name type="common">Orbweaver spider</name>
    <name type="synonym">Epeira ventricosa</name>
    <dbReference type="NCBI Taxonomy" id="182803"/>
    <lineage>
        <taxon>Eukaryota</taxon>
        <taxon>Metazoa</taxon>
        <taxon>Ecdysozoa</taxon>
        <taxon>Arthropoda</taxon>
        <taxon>Chelicerata</taxon>
        <taxon>Arachnida</taxon>
        <taxon>Araneae</taxon>
        <taxon>Araneomorphae</taxon>
        <taxon>Entelegynae</taxon>
        <taxon>Araneoidea</taxon>
        <taxon>Araneidae</taxon>
        <taxon>Araneus</taxon>
    </lineage>
</organism>
<accession>A0A4Y2JL60</accession>
<evidence type="ECO:0000313" key="2">
    <source>
        <dbReference type="EMBL" id="GBM90667.1"/>
    </source>
</evidence>
<protein>
    <submittedName>
        <fullName evidence="2">Uncharacterized protein</fullName>
    </submittedName>
</protein>
<dbReference type="EMBL" id="BGPR01003642">
    <property type="protein sequence ID" value="GBM90667.1"/>
    <property type="molecule type" value="Genomic_DNA"/>
</dbReference>
<dbReference type="Proteomes" id="UP000499080">
    <property type="component" value="Unassembled WGS sequence"/>
</dbReference>
<evidence type="ECO:0000313" key="3">
    <source>
        <dbReference type="Proteomes" id="UP000499080"/>
    </source>
</evidence>
<reference evidence="2 3" key="1">
    <citation type="journal article" date="2019" name="Sci. Rep.">
        <title>Orb-weaving spider Araneus ventricosus genome elucidates the spidroin gene catalogue.</title>
        <authorList>
            <person name="Kono N."/>
            <person name="Nakamura H."/>
            <person name="Ohtoshi R."/>
            <person name="Moran D.A.P."/>
            <person name="Shinohara A."/>
            <person name="Yoshida Y."/>
            <person name="Fujiwara M."/>
            <person name="Mori M."/>
            <person name="Tomita M."/>
            <person name="Arakawa K."/>
        </authorList>
    </citation>
    <scope>NUCLEOTIDE SEQUENCE [LARGE SCALE GENOMIC DNA]</scope>
</reference>
<name>A0A4Y2JL60_ARAVE</name>
<evidence type="ECO:0000256" key="1">
    <source>
        <dbReference type="SAM" id="MobiDB-lite"/>
    </source>
</evidence>
<gene>
    <name evidence="2" type="ORF">AVEN_246956_1</name>
</gene>
<feature type="region of interest" description="Disordered" evidence="1">
    <location>
        <begin position="1"/>
        <end position="22"/>
    </location>
</feature>
<sequence>MKNMKSHMDDDEKNRGDHLKVDDKKETPYFSWEARTIQSSKDCNPPPIPIMLPHRGVGGGPGWNGRCTSGVFTPGRVTLGVKVIPLYPAKA</sequence>
<keyword evidence="3" id="KW-1185">Reference proteome</keyword>